<evidence type="ECO:0000313" key="2">
    <source>
        <dbReference type="Proteomes" id="UP000799755"/>
    </source>
</evidence>
<keyword evidence="2" id="KW-1185">Reference proteome</keyword>
<gene>
    <name evidence="1" type="ORF">BDR25DRAFT_349837</name>
</gene>
<comment type="caution">
    <text evidence="1">The sequence shown here is derived from an EMBL/GenBank/DDBJ whole genome shotgun (WGS) entry which is preliminary data.</text>
</comment>
<proteinExistence type="predicted"/>
<dbReference type="EMBL" id="MU003494">
    <property type="protein sequence ID" value="KAF2476776.1"/>
    <property type="molecule type" value="Genomic_DNA"/>
</dbReference>
<protein>
    <submittedName>
        <fullName evidence="1">Uncharacterized protein</fullName>
    </submittedName>
</protein>
<dbReference type="Proteomes" id="UP000799755">
    <property type="component" value="Unassembled WGS sequence"/>
</dbReference>
<organism evidence="1 2">
    <name type="scientific">Lindgomyces ingoldianus</name>
    <dbReference type="NCBI Taxonomy" id="673940"/>
    <lineage>
        <taxon>Eukaryota</taxon>
        <taxon>Fungi</taxon>
        <taxon>Dikarya</taxon>
        <taxon>Ascomycota</taxon>
        <taxon>Pezizomycotina</taxon>
        <taxon>Dothideomycetes</taxon>
        <taxon>Pleosporomycetidae</taxon>
        <taxon>Pleosporales</taxon>
        <taxon>Lindgomycetaceae</taxon>
        <taxon>Lindgomyces</taxon>
    </lineage>
</organism>
<sequence length="279" mass="30665">MPNSCLNSLYVKERNSIAISNAPKTLLTRRQLHRQASPSPTPQFMTVRVKALPLRVAPGKSVSELYKFSLNTTLVFSSSISYRLQPVSQTVQSTSPLLTRIGRGCVIPHPESFSCAYGAAEWSALKETNLLVHPIVKVNLIGTINSSGGIIVITGSLTAPSPEQVMPVYSATKALVNFFSRASNRPYYGPYKVNRNGHVFSTNVPSSYNTYTYLSSSLSYERTQNLTRTGLKIAQSYSTTPHQPFLTITSPSMTSPLCGCFQYVASGTSRRVYSTRYPN</sequence>
<reference evidence="1" key="1">
    <citation type="journal article" date="2020" name="Stud. Mycol.">
        <title>101 Dothideomycetes genomes: a test case for predicting lifestyles and emergence of pathogens.</title>
        <authorList>
            <person name="Haridas S."/>
            <person name="Albert R."/>
            <person name="Binder M."/>
            <person name="Bloem J."/>
            <person name="Labutti K."/>
            <person name="Salamov A."/>
            <person name="Andreopoulos B."/>
            <person name="Baker S."/>
            <person name="Barry K."/>
            <person name="Bills G."/>
            <person name="Bluhm B."/>
            <person name="Cannon C."/>
            <person name="Castanera R."/>
            <person name="Culley D."/>
            <person name="Daum C."/>
            <person name="Ezra D."/>
            <person name="Gonzalez J."/>
            <person name="Henrissat B."/>
            <person name="Kuo A."/>
            <person name="Liang C."/>
            <person name="Lipzen A."/>
            <person name="Lutzoni F."/>
            <person name="Magnuson J."/>
            <person name="Mondo S."/>
            <person name="Nolan M."/>
            <person name="Ohm R."/>
            <person name="Pangilinan J."/>
            <person name="Park H.-J."/>
            <person name="Ramirez L."/>
            <person name="Alfaro M."/>
            <person name="Sun H."/>
            <person name="Tritt A."/>
            <person name="Yoshinaga Y."/>
            <person name="Zwiers L.-H."/>
            <person name="Turgeon B."/>
            <person name="Goodwin S."/>
            <person name="Spatafora J."/>
            <person name="Crous P."/>
            <person name="Grigoriev I."/>
        </authorList>
    </citation>
    <scope>NUCLEOTIDE SEQUENCE</scope>
    <source>
        <strain evidence="1">ATCC 200398</strain>
    </source>
</reference>
<evidence type="ECO:0000313" key="1">
    <source>
        <dbReference type="EMBL" id="KAF2476776.1"/>
    </source>
</evidence>
<name>A0ACB6RC71_9PLEO</name>
<accession>A0ACB6RC71</accession>